<reference evidence="3 4" key="1">
    <citation type="journal article" date="2013" name="PLoS ONE">
        <title>Genomic and secretomic analyses reveal unique features of the lignocellulolytic enzyme system of Penicillium decumbens.</title>
        <authorList>
            <person name="Liu G."/>
            <person name="Zhang L."/>
            <person name="Wei X."/>
            <person name="Zou G."/>
            <person name="Qin Y."/>
            <person name="Ma L."/>
            <person name="Li J."/>
            <person name="Zheng H."/>
            <person name="Wang S."/>
            <person name="Wang C."/>
            <person name="Xun L."/>
            <person name="Zhao G.-P."/>
            <person name="Zhou Z."/>
            <person name="Qu Y."/>
        </authorList>
    </citation>
    <scope>NUCLEOTIDE SEQUENCE [LARGE SCALE GENOMIC DNA]</scope>
    <source>
        <strain evidence="4">114-2 / CGMCC 5302</strain>
    </source>
</reference>
<feature type="region of interest" description="Disordered" evidence="1">
    <location>
        <begin position="847"/>
        <end position="887"/>
    </location>
</feature>
<protein>
    <submittedName>
        <fullName evidence="3">Putative alpha-1,3-glucanase</fullName>
    </submittedName>
</protein>
<accession>S8B4G7</accession>
<dbReference type="OrthoDB" id="1046782at2759"/>
<feature type="chain" id="PRO_5004548175" evidence="2">
    <location>
        <begin position="19"/>
        <end position="958"/>
    </location>
</feature>
<dbReference type="HOGENOM" id="CLU_012099_0_0_1"/>
<evidence type="ECO:0000256" key="1">
    <source>
        <dbReference type="SAM" id="MobiDB-lite"/>
    </source>
</evidence>
<dbReference type="Proteomes" id="UP000019376">
    <property type="component" value="Unassembled WGS sequence"/>
</dbReference>
<feature type="compositionally biased region" description="Low complexity" evidence="1">
    <location>
        <begin position="858"/>
        <end position="867"/>
    </location>
</feature>
<keyword evidence="2" id="KW-0732">Signal</keyword>
<evidence type="ECO:0000313" key="4">
    <source>
        <dbReference type="Proteomes" id="UP000019376"/>
    </source>
</evidence>
<dbReference type="eggNOG" id="ENOG502RZ85">
    <property type="taxonomic scope" value="Eukaryota"/>
</dbReference>
<dbReference type="EMBL" id="KB644411">
    <property type="protein sequence ID" value="EPS29432.1"/>
    <property type="molecule type" value="Genomic_DNA"/>
</dbReference>
<dbReference type="Pfam" id="PF03659">
    <property type="entry name" value="Glyco_hydro_71"/>
    <property type="match status" value="1"/>
</dbReference>
<name>S8B4G7_PENO1</name>
<dbReference type="CDD" id="cd11577">
    <property type="entry name" value="GH71"/>
    <property type="match status" value="1"/>
</dbReference>
<evidence type="ECO:0000256" key="2">
    <source>
        <dbReference type="SAM" id="SignalP"/>
    </source>
</evidence>
<dbReference type="AlphaFoldDB" id="S8B4G7"/>
<feature type="signal peptide" evidence="2">
    <location>
        <begin position="1"/>
        <end position="18"/>
    </location>
</feature>
<keyword evidence="4" id="KW-1185">Reference proteome</keyword>
<dbReference type="PhylomeDB" id="S8B4G7"/>
<feature type="compositionally biased region" description="Low complexity" evidence="1">
    <location>
        <begin position="878"/>
        <end position="887"/>
    </location>
</feature>
<proteinExistence type="predicted"/>
<feature type="region of interest" description="Disordered" evidence="1">
    <location>
        <begin position="935"/>
        <end position="958"/>
    </location>
</feature>
<sequence>MHFLPIILSLLWACQVHGKAVFAHFMVSNSENYTQSDWANDFTLALDAHIDAFAMNMASGDPVNSAALPDAFTVADALGFRLFFSFDYAGNGPWPEDQVLDLLQTYGSNPAYYRHNGQPFVSTFEGPNNADDWLSIKAKTNCFLVPDWSSLGAKAAMAKDVADGLMSWAAWPWGGQEMNTYVDASYRDYLHVKPYMMPVSPWFYTNLPGYNKNWMWRGDNVWYDRWQEVWYLQPEFVEILTWNDYGESHYIGPLYDKAMAPMHIGKAPFDYVKDMPHDGWRLFLPYVIDMYKSNITTVTEEGLVTWFRPQPIDACNDGKTTINTASQLQVEFAPGSMLTDEIFFSALLASNADISVSVGGTSVGSASWTHKPSGGVGIYHGSVAYTGSGAVVVTISRNGATLAQVSGGSITSACDGGFQNWNAWVGSATSSSSVSAKPPSLGKDTCVEGAGTGNFAGLCAFSCRYGYCPVGACYCTKMGPALTLPNATGIVGYPAAGEDANYSGLCSFTCNYGYCPESSCGTVQVPLSIPSSSPFTPLACVAGTGEGNLGGLCSYACTFGYCPINSCTCTAQGVLIDAPAMNSSLTGVPAATVDYDKYHGLCDFACSRGYCPEGACVLASTAGTGSTGSVGHDSGYSSTDNGTVVYIDSSVWSNPQAACSIPCVMVLPDIPRLGPAIFTPPPYTTTVVVEWVDVEVVTQNDASTSTVHRTNSVAQATTISLPPVAIPQYPVWDMTIDKPGRHHPTPRVSPWTVVIQDDPNPLRETGVSHPPKNRTLIIPPYPWDTTPYGSDGSDDGLIIPKPPPIDVSDGPTNPECQSGCDQKPCNDLFCHCLWACPHTGMTYDVGGSDPGNPDDPDPSIIDGPDPNAENEDTDKKTTTTASSTSSCTRQTVTDAWVSCTSVDSTSTSCTTTSTLADVGCSVTAMATTTGVAEIRYSVSPDDDQGEDGGGRSSPGWPG</sequence>
<dbReference type="InterPro" id="IPR005197">
    <property type="entry name" value="Glyco_hydro_71"/>
</dbReference>
<organism evidence="3 4">
    <name type="scientific">Penicillium oxalicum (strain 114-2 / CGMCC 5302)</name>
    <name type="common">Penicillium decumbens</name>
    <dbReference type="NCBI Taxonomy" id="933388"/>
    <lineage>
        <taxon>Eukaryota</taxon>
        <taxon>Fungi</taxon>
        <taxon>Dikarya</taxon>
        <taxon>Ascomycota</taxon>
        <taxon>Pezizomycotina</taxon>
        <taxon>Eurotiomycetes</taxon>
        <taxon>Eurotiomycetidae</taxon>
        <taxon>Eurotiales</taxon>
        <taxon>Aspergillaceae</taxon>
        <taxon>Penicillium</taxon>
    </lineage>
</organism>
<dbReference type="STRING" id="933388.S8B4G7"/>
<gene>
    <name evidence="3" type="ORF">PDE_04381</name>
</gene>
<evidence type="ECO:0000313" key="3">
    <source>
        <dbReference type="EMBL" id="EPS29432.1"/>
    </source>
</evidence>
<dbReference type="GO" id="GO:0051118">
    <property type="term" value="F:glucan endo-1,3-alpha-glucosidase activity"/>
    <property type="evidence" value="ECO:0007669"/>
    <property type="project" value="InterPro"/>
</dbReference>
<dbReference type="Gene3D" id="3.20.20.80">
    <property type="entry name" value="Glycosidases"/>
    <property type="match status" value="1"/>
</dbReference>